<dbReference type="Pfam" id="PF10134">
    <property type="entry name" value="RPA"/>
    <property type="match status" value="1"/>
</dbReference>
<gene>
    <name evidence="2" type="ORF">RSO01_47990</name>
</gene>
<dbReference type="Proteomes" id="UP000321058">
    <property type="component" value="Unassembled WGS sequence"/>
</dbReference>
<accession>A0A512NFA7</accession>
<protein>
    <recommendedName>
        <fullName evidence="4">Replication protein A</fullName>
    </recommendedName>
</protein>
<feature type="compositionally biased region" description="Low complexity" evidence="1">
    <location>
        <begin position="281"/>
        <end position="304"/>
    </location>
</feature>
<comment type="caution">
    <text evidence="2">The sequence shown here is derived from an EMBL/GenBank/DDBJ whole genome shotgun (WGS) entry which is preliminary data.</text>
</comment>
<proteinExistence type="predicted"/>
<feature type="compositionally biased region" description="Basic and acidic residues" evidence="1">
    <location>
        <begin position="306"/>
        <end position="319"/>
    </location>
</feature>
<feature type="region of interest" description="Disordered" evidence="1">
    <location>
        <begin position="259"/>
        <end position="319"/>
    </location>
</feature>
<keyword evidence="3" id="KW-1185">Reference proteome</keyword>
<reference evidence="2 3" key="1">
    <citation type="submission" date="2019-07" db="EMBL/GenBank/DDBJ databases">
        <title>Whole genome shotgun sequence of Reyranella soli NBRC 108950.</title>
        <authorList>
            <person name="Hosoyama A."/>
            <person name="Uohara A."/>
            <person name="Ohji S."/>
            <person name="Ichikawa N."/>
        </authorList>
    </citation>
    <scope>NUCLEOTIDE SEQUENCE [LARGE SCALE GENOMIC DNA]</scope>
    <source>
        <strain evidence="2 3">NBRC 108950</strain>
    </source>
</reference>
<evidence type="ECO:0000313" key="2">
    <source>
        <dbReference type="EMBL" id="GEP57633.1"/>
    </source>
</evidence>
<name>A0A512NFA7_9HYPH</name>
<dbReference type="EMBL" id="BKAJ01000083">
    <property type="protein sequence ID" value="GEP57633.1"/>
    <property type="molecule type" value="Genomic_DNA"/>
</dbReference>
<evidence type="ECO:0000256" key="1">
    <source>
        <dbReference type="SAM" id="MobiDB-lite"/>
    </source>
</evidence>
<dbReference type="InterPro" id="IPR018777">
    <property type="entry name" value="Replication_initiator_prot_A"/>
</dbReference>
<evidence type="ECO:0000313" key="3">
    <source>
        <dbReference type="Proteomes" id="UP000321058"/>
    </source>
</evidence>
<organism evidence="2 3">
    <name type="scientific">Reyranella soli</name>
    <dbReference type="NCBI Taxonomy" id="1230389"/>
    <lineage>
        <taxon>Bacteria</taxon>
        <taxon>Pseudomonadati</taxon>
        <taxon>Pseudomonadota</taxon>
        <taxon>Alphaproteobacteria</taxon>
        <taxon>Hyphomicrobiales</taxon>
        <taxon>Reyranellaceae</taxon>
        <taxon>Reyranella</taxon>
    </lineage>
</organism>
<evidence type="ECO:0008006" key="4">
    <source>
        <dbReference type="Google" id="ProtNLM"/>
    </source>
</evidence>
<dbReference type="AlphaFoldDB" id="A0A512NFA7"/>
<sequence length="319" mass="35841">MIYPFFSLAKTHRITPIDFRMNDVAIRVEAVAEHGMATIWDADVLIWAASQIVGARDAGLRTSRLMAARPREILTFAGRGTSARDYHRLKAALDRLQSTTIATSLRQISERRMHRFSWINEWTERADAHGNADGIDLIVPDWFYRAVLDDALVLTIDRQYFALTGGVERWLYRVVRKHAGRQSHGWRFEFRHLYAKSASLSPFKRFAFELRDIVRRQPLPGYRLLVECDGRGRELLAFAPVDLSTHACGQGVEANVLSGTEGHVPSGTGGTCYQEPKRPDSSSTSMTSGSPNSESNLYESNSSEVGCRRDGGKLQERAP</sequence>